<organism evidence="8 9">
    <name type="scientific">Hordeum vulgare subsp. vulgare</name>
    <name type="common">Domesticated barley</name>
    <dbReference type="NCBI Taxonomy" id="112509"/>
    <lineage>
        <taxon>Eukaryota</taxon>
        <taxon>Viridiplantae</taxon>
        <taxon>Streptophyta</taxon>
        <taxon>Embryophyta</taxon>
        <taxon>Tracheophyta</taxon>
        <taxon>Spermatophyta</taxon>
        <taxon>Magnoliopsida</taxon>
        <taxon>Liliopsida</taxon>
        <taxon>Poales</taxon>
        <taxon>Poaceae</taxon>
        <taxon>BOP clade</taxon>
        <taxon>Pooideae</taxon>
        <taxon>Triticodae</taxon>
        <taxon>Triticeae</taxon>
        <taxon>Hordeinae</taxon>
        <taxon>Hordeum</taxon>
    </lineage>
</organism>
<dbReference type="ExpressionAtlas" id="A0A287Q3W7">
    <property type="expression patterns" value="baseline"/>
</dbReference>
<dbReference type="PANTHER" id="PTHR23068">
    <property type="entry name" value="DNA CYTOSINE-5- -METHYLTRANSFERASE 3-RELATED"/>
    <property type="match status" value="1"/>
</dbReference>
<dbReference type="Gene3D" id="3.40.50.150">
    <property type="entry name" value="Vaccinia Virus protein VP39"/>
    <property type="match status" value="1"/>
</dbReference>
<keyword evidence="6" id="KW-0238">DNA-binding</keyword>
<dbReference type="AlphaFoldDB" id="A0A287Q3W7"/>
<reference evidence="8" key="3">
    <citation type="submission" date="2022-01" db="UniProtKB">
        <authorList>
            <consortium name="EnsemblPlants"/>
        </authorList>
    </citation>
    <scope>IDENTIFICATION</scope>
    <source>
        <strain evidence="8">subsp. vulgare</strain>
    </source>
</reference>
<dbReference type="PANTHER" id="PTHR23068:SF47">
    <property type="entry name" value="SAM-DEPENDENT MTASE DRM-TYPE DOMAIN-CONTAINING PROTEIN"/>
    <property type="match status" value="1"/>
</dbReference>
<dbReference type="Gramene" id="HORVU.MOREX.r3.4HG0417570.1">
    <property type="protein sequence ID" value="HORVU.MOREX.r3.4HG0417570.1"/>
    <property type="gene ID" value="HORVU.MOREX.r3.4HG0417570"/>
</dbReference>
<dbReference type="InterPro" id="IPR050390">
    <property type="entry name" value="C5-Methyltransferase"/>
</dbReference>
<sequence>MSEKDEKIKSLRGMGFSEDEAKMTILICGVDADISVLVDSITASQVEEACHSRNLSDRQVTARCFDSFGGRKRARLTEESKKRRRRYGGGAQGNRPSLDGSDEEPMPLPNPMIGFNLPGWGLSMTRVLPELAIGPPYFYYENVARAPKGVWAKISRFLFDIQPEFVDSLHLCAAARKRGYIHNLPTENRSPILPLPPKTIFEAFPHYKKWWPSWDQRTHLNCLQTCMASAKEAERIQQALSSSGNPPPQSVQKYVRRQCSKWNLVWIGKHKVAPLEPHEIEYLLGFPKDRSHERLRQNTEIQVSWELIPSRYSRLSLVSAEGHVSQWCLCAILVHWYWRRRGCLAQAWDSHEGSSFC</sequence>
<dbReference type="Proteomes" id="UP000011116">
    <property type="component" value="Chromosome 4H"/>
</dbReference>
<reference evidence="9" key="1">
    <citation type="journal article" date="2012" name="Nature">
        <title>A physical, genetic and functional sequence assembly of the barley genome.</title>
        <authorList>
            <consortium name="The International Barley Genome Sequencing Consortium"/>
            <person name="Mayer K.F."/>
            <person name="Waugh R."/>
            <person name="Brown J.W."/>
            <person name="Schulman A."/>
            <person name="Langridge P."/>
            <person name="Platzer M."/>
            <person name="Fincher G.B."/>
            <person name="Muehlbauer G.J."/>
            <person name="Sato K."/>
            <person name="Close T.J."/>
            <person name="Wise R.P."/>
            <person name="Stein N."/>
        </authorList>
    </citation>
    <scope>NUCLEOTIDE SEQUENCE [LARGE SCALE GENOMIC DNA]</scope>
    <source>
        <strain evidence="9">cv. Morex</strain>
    </source>
</reference>
<evidence type="ECO:0000256" key="6">
    <source>
        <dbReference type="ARBA" id="ARBA00023125"/>
    </source>
</evidence>
<evidence type="ECO:0000313" key="9">
    <source>
        <dbReference type="Proteomes" id="UP000011116"/>
    </source>
</evidence>
<dbReference type="SUPFAM" id="SSF53335">
    <property type="entry name" value="S-adenosyl-L-methionine-dependent methyltransferases"/>
    <property type="match status" value="1"/>
</dbReference>
<comment type="subcellular location">
    <subcellularLocation>
        <location evidence="1">Nucleus</location>
    </subcellularLocation>
</comment>
<dbReference type="EnsemblPlants" id="HORVU.MOREX.r3.4HG0417570.1">
    <property type="protein sequence ID" value="HORVU.MOREX.r3.4HG0417570.1"/>
    <property type="gene ID" value="HORVU.MOREX.r3.4HG0417570"/>
</dbReference>
<dbReference type="InterPro" id="IPR030380">
    <property type="entry name" value="SAM_MeTfrase_DRM"/>
</dbReference>
<evidence type="ECO:0000256" key="5">
    <source>
        <dbReference type="ARBA" id="ARBA00022737"/>
    </source>
</evidence>
<accession>A0A287Q3W7</accession>
<dbReference type="GO" id="GO:0032259">
    <property type="term" value="P:methylation"/>
    <property type="evidence" value="ECO:0007669"/>
    <property type="project" value="UniProtKB-KW"/>
</dbReference>
<dbReference type="PROSITE" id="PS51680">
    <property type="entry name" value="SAM_MT_DRM"/>
    <property type="match status" value="1"/>
</dbReference>
<dbReference type="GO" id="GO:0003677">
    <property type="term" value="F:DNA binding"/>
    <property type="evidence" value="ECO:0007669"/>
    <property type="project" value="UniProtKB-KW"/>
</dbReference>
<dbReference type="Gramene" id="HORVU.MOREX.r2.4HG0347470.1">
    <property type="protein sequence ID" value="HORVU.MOREX.r2.4HG0347470.1"/>
    <property type="gene ID" value="HORVU.MOREX.r2.4HG0347470"/>
</dbReference>
<name>A0A287Q3W7_HORVV</name>
<dbReference type="InterPro" id="IPR029063">
    <property type="entry name" value="SAM-dependent_MTases_sf"/>
</dbReference>
<keyword evidence="3" id="KW-0808">Transferase</keyword>
<protein>
    <submittedName>
        <fullName evidence="8">Uncharacterized protein</fullName>
    </submittedName>
</protein>
<dbReference type="SMR" id="A0A287Q3W7"/>
<keyword evidence="4" id="KW-0949">S-adenosyl-L-methionine</keyword>
<dbReference type="InParanoid" id="A0A287Q3W7"/>
<evidence type="ECO:0000256" key="1">
    <source>
        <dbReference type="ARBA" id="ARBA00004123"/>
    </source>
</evidence>
<evidence type="ECO:0000256" key="4">
    <source>
        <dbReference type="ARBA" id="ARBA00022691"/>
    </source>
</evidence>
<keyword evidence="5" id="KW-0677">Repeat</keyword>
<dbReference type="GO" id="GO:0005634">
    <property type="term" value="C:nucleus"/>
    <property type="evidence" value="ECO:0000318"/>
    <property type="project" value="GO_Central"/>
</dbReference>
<dbReference type="STRING" id="112509.A0A287Q3W7"/>
<dbReference type="GO" id="GO:0003886">
    <property type="term" value="F:DNA (cytosine-5-)-methyltransferase activity"/>
    <property type="evidence" value="ECO:0000318"/>
    <property type="project" value="GO_Central"/>
</dbReference>
<evidence type="ECO:0000256" key="3">
    <source>
        <dbReference type="ARBA" id="ARBA00022679"/>
    </source>
</evidence>
<reference evidence="8" key="2">
    <citation type="submission" date="2020-10" db="EMBL/GenBank/DDBJ databases">
        <authorList>
            <person name="Scholz U."/>
            <person name="Mascher M."/>
            <person name="Fiebig A."/>
        </authorList>
    </citation>
    <scope>NUCLEOTIDE SEQUENCE [LARGE SCALE GENOMIC DNA]</scope>
    <source>
        <strain evidence="8">cv. Morex</strain>
    </source>
</reference>
<proteinExistence type="predicted"/>
<keyword evidence="9" id="KW-1185">Reference proteome</keyword>
<evidence type="ECO:0000256" key="7">
    <source>
        <dbReference type="ARBA" id="ARBA00023242"/>
    </source>
</evidence>
<evidence type="ECO:0000313" key="8">
    <source>
        <dbReference type="EnsemblPlants" id="HORVU.MOREX.r3.4HG0417570.1"/>
    </source>
</evidence>
<keyword evidence="2" id="KW-0489">Methyltransferase</keyword>
<keyword evidence="7" id="KW-0539">Nucleus</keyword>
<evidence type="ECO:0000256" key="2">
    <source>
        <dbReference type="ARBA" id="ARBA00022603"/>
    </source>
</evidence>